<feature type="signal peptide" evidence="1">
    <location>
        <begin position="1"/>
        <end position="24"/>
    </location>
</feature>
<reference evidence="2 3" key="1">
    <citation type="journal article" date="2012" name="Stand. Genomic Sci.">
        <title>Complete genome sequence of the sulfur compounds oxidizing chemolithoautotroph Sulfuricurvum kujiense type strain (YK-1(T)).</title>
        <authorList>
            <person name="Han C."/>
            <person name="Kotsyurbenko O."/>
            <person name="Chertkov O."/>
            <person name="Held B."/>
            <person name="Lapidus A."/>
            <person name="Nolan M."/>
            <person name="Lucas S."/>
            <person name="Hammon N."/>
            <person name="Deshpande S."/>
            <person name="Cheng J.F."/>
            <person name="Tapia R."/>
            <person name="Goodwin L.A."/>
            <person name="Pitluck S."/>
            <person name="Liolios K."/>
            <person name="Pagani I."/>
            <person name="Ivanova N."/>
            <person name="Mavromatis K."/>
            <person name="Mikhailova N."/>
            <person name="Pati A."/>
            <person name="Chen A."/>
            <person name="Palaniappan K."/>
            <person name="Land M."/>
            <person name="Hauser L."/>
            <person name="Chang Y.J."/>
            <person name="Jeffries C.D."/>
            <person name="Brambilla E.M."/>
            <person name="Rohde M."/>
            <person name="Spring S."/>
            <person name="Sikorski J."/>
            <person name="Goker M."/>
            <person name="Woyke T."/>
            <person name="Bristow J."/>
            <person name="Eisen J.A."/>
            <person name="Markowitz V."/>
            <person name="Hugenholtz P."/>
            <person name="Kyrpides N.C."/>
            <person name="Klenk H.P."/>
            <person name="Detter J.C."/>
        </authorList>
    </citation>
    <scope>NUCLEOTIDE SEQUENCE [LARGE SCALE GENOMIC DNA]</scope>
    <source>
        <strain evidence="3">ATCC BAA-921 / DSM 16994 / JCM 11577 / YK-1</strain>
    </source>
</reference>
<protein>
    <recommendedName>
        <fullName evidence="4">TPR repeat-containing protein</fullName>
    </recommendedName>
</protein>
<keyword evidence="1" id="KW-0732">Signal</keyword>
<proteinExistence type="predicted"/>
<dbReference type="Proteomes" id="UP000008721">
    <property type="component" value="Chromosome"/>
</dbReference>
<dbReference type="EMBL" id="CP002355">
    <property type="protein sequence ID" value="ADR33478.1"/>
    <property type="molecule type" value="Genomic_DNA"/>
</dbReference>
<dbReference type="OrthoDB" id="7058419at2"/>
<dbReference type="SUPFAM" id="SSF48452">
    <property type="entry name" value="TPR-like"/>
    <property type="match status" value="1"/>
</dbReference>
<accession>E4U1W0</accession>
<dbReference type="HOGENOM" id="CLU_087874_1_0_7"/>
<dbReference type="KEGG" id="sku:Sulku_0812"/>
<evidence type="ECO:0000313" key="2">
    <source>
        <dbReference type="EMBL" id="ADR33478.1"/>
    </source>
</evidence>
<name>E4U1W0_SULKY</name>
<evidence type="ECO:0000313" key="3">
    <source>
        <dbReference type="Proteomes" id="UP000008721"/>
    </source>
</evidence>
<dbReference type="Gene3D" id="1.25.40.10">
    <property type="entry name" value="Tetratricopeptide repeat domain"/>
    <property type="match status" value="1"/>
</dbReference>
<gene>
    <name evidence="2" type="ordered locus">Sulku_0812</name>
</gene>
<evidence type="ECO:0000256" key="1">
    <source>
        <dbReference type="SAM" id="SignalP"/>
    </source>
</evidence>
<dbReference type="eggNOG" id="COG0457">
    <property type="taxonomic scope" value="Bacteria"/>
</dbReference>
<feature type="chain" id="PRO_5003187517" description="TPR repeat-containing protein" evidence="1">
    <location>
        <begin position="25"/>
        <end position="224"/>
    </location>
</feature>
<sequence length="224" mass="25016">MLIIRILLITLSLTLSLLGSNAFAQDINLQPKYGVQPKNDAQKAADEKFLANIDSYYKGDRKKAAADVATRGWQFLRQGNAPDAMKRFNQAWLLDSSNGNALWGMAAFEAGSGKLNESLTLFAEADRIIGDDIDFSVDYAKLLGVIGAQTRNKAMLNDAFTRFARIHEKAPQHTLNLQNWAIMLFYAGNFAEAWKKIKLAEATPRHAELDPRFLTALQNKMPRP</sequence>
<evidence type="ECO:0008006" key="4">
    <source>
        <dbReference type="Google" id="ProtNLM"/>
    </source>
</evidence>
<keyword evidence="3" id="KW-1185">Reference proteome</keyword>
<dbReference type="InterPro" id="IPR011990">
    <property type="entry name" value="TPR-like_helical_dom_sf"/>
</dbReference>
<dbReference type="STRING" id="709032.Sulku_0812"/>
<dbReference type="RefSeq" id="WP_013459675.1">
    <property type="nucleotide sequence ID" value="NC_014762.1"/>
</dbReference>
<organism evidence="2 3">
    <name type="scientific">Sulfuricurvum kujiense (strain ATCC BAA-921 / DSM 16994 / JCM 11577 / YK-1)</name>
    <dbReference type="NCBI Taxonomy" id="709032"/>
    <lineage>
        <taxon>Bacteria</taxon>
        <taxon>Pseudomonadati</taxon>
        <taxon>Campylobacterota</taxon>
        <taxon>Epsilonproteobacteria</taxon>
        <taxon>Campylobacterales</taxon>
        <taxon>Sulfurimonadaceae</taxon>
        <taxon>Sulfuricurvum</taxon>
    </lineage>
</organism>
<dbReference type="AlphaFoldDB" id="E4U1W0"/>